<accession>A0ABY7PJ59</accession>
<protein>
    <submittedName>
        <fullName evidence="1">Uncharacterized protein</fullName>
    </submittedName>
</protein>
<reference evidence="1 2" key="1">
    <citation type="submission" date="2022-12" db="EMBL/GenBank/DDBJ databases">
        <title>HUAS 2-6.</title>
        <authorList>
            <person name="Mo P."/>
        </authorList>
    </citation>
    <scope>NUCLEOTIDE SEQUENCE [LARGE SCALE GENOMIC DNA]</scope>
    <source>
        <strain evidence="1 2">HUAS 2-6</strain>
        <plasmid evidence="1 2">punmamed1</plasmid>
    </source>
</reference>
<proteinExistence type="predicted"/>
<evidence type="ECO:0000313" key="2">
    <source>
        <dbReference type="Proteomes" id="UP001212326"/>
    </source>
</evidence>
<dbReference type="EMBL" id="CP115301">
    <property type="protein sequence ID" value="WBO69790.1"/>
    <property type="molecule type" value="Genomic_DNA"/>
</dbReference>
<name>A0ABY7PJ59_9ACTN</name>
<dbReference type="Proteomes" id="UP001212326">
    <property type="component" value="Plasmid punmamed1"/>
</dbReference>
<geneLocation type="plasmid" evidence="1 2">
    <name>punmamed1</name>
</geneLocation>
<organism evidence="1 2">
    <name type="scientific">Streptomyces camelliae</name>
    <dbReference type="NCBI Taxonomy" id="3004093"/>
    <lineage>
        <taxon>Bacteria</taxon>
        <taxon>Bacillati</taxon>
        <taxon>Actinomycetota</taxon>
        <taxon>Actinomycetes</taxon>
        <taxon>Kitasatosporales</taxon>
        <taxon>Streptomycetaceae</taxon>
        <taxon>Streptomyces</taxon>
    </lineage>
</organism>
<keyword evidence="2" id="KW-1185">Reference proteome</keyword>
<dbReference type="RefSeq" id="WP_270086955.1">
    <property type="nucleotide sequence ID" value="NZ_CP115301.1"/>
</dbReference>
<evidence type="ECO:0000313" key="1">
    <source>
        <dbReference type="EMBL" id="WBO69790.1"/>
    </source>
</evidence>
<keyword evidence="1" id="KW-0614">Plasmid</keyword>
<sequence length="119" mass="11336">MEAVLGFAQVQCEGVVEDAEAGQGLLQAVDGAGGGLEVAVEVVGGGIVRGAFGQQPPLLSLAPPVEEIGAGEDELVAVVAVEVPGAGAAVDDGLEDAEAALGGGAAAGEGDREGLGLFG</sequence>
<gene>
    <name evidence="1" type="ORF">O1G22_44360</name>
</gene>